<comment type="caution">
    <text evidence="1">The sequence shown here is derived from an EMBL/GenBank/DDBJ whole genome shotgun (WGS) entry which is preliminary data.</text>
</comment>
<keyword evidence="1" id="KW-0012">Acyltransferase</keyword>
<protein>
    <submittedName>
        <fullName evidence="1">N alpha-acetyl-transferase</fullName>
        <ecNumber evidence="1">2.3.1.257</ecNumber>
    </submittedName>
</protein>
<accession>A0ACC3AZ67</accession>
<dbReference type="Proteomes" id="UP001177260">
    <property type="component" value="Unassembled WGS sequence"/>
</dbReference>
<sequence>MPSSVQEGRVTKPKPKRSSQRSSLRDKVELADTERERDSQPLPLVERTNALPLDQLLSLYVPPDELTFKITTSTTKKAVQADSEDDVNGYLDYILNIYTADSIPTTDFEACFRLIELTSSNAYTGSSFGWSPSRKLKEMRLPDMRYMVLRRGTRAAGEDGSAQPLGFLSFMVTYEDGKEVIYCYEIHLSPDAQGQGLGEQLMRRLANIGRRIGLEKAMLTVFRSNTQAVRFYDKLGYVEDEFSPRPRRLRNGTVKEPDYRIMSKSLRDEEQQ</sequence>
<dbReference type="EMBL" id="JAOPJF010000046">
    <property type="protein sequence ID" value="KAK1142826.1"/>
    <property type="molecule type" value="Genomic_DNA"/>
</dbReference>
<proteinExistence type="predicted"/>
<gene>
    <name evidence="1" type="primary">NAT4</name>
    <name evidence="1" type="ORF">N8T08_007260</name>
</gene>
<keyword evidence="2" id="KW-1185">Reference proteome</keyword>
<name>A0ACC3AZ67_9EURO</name>
<organism evidence="1 2">
    <name type="scientific">Aspergillus melleus</name>
    <dbReference type="NCBI Taxonomy" id="138277"/>
    <lineage>
        <taxon>Eukaryota</taxon>
        <taxon>Fungi</taxon>
        <taxon>Dikarya</taxon>
        <taxon>Ascomycota</taxon>
        <taxon>Pezizomycotina</taxon>
        <taxon>Eurotiomycetes</taxon>
        <taxon>Eurotiomycetidae</taxon>
        <taxon>Eurotiales</taxon>
        <taxon>Aspergillaceae</taxon>
        <taxon>Aspergillus</taxon>
        <taxon>Aspergillus subgen. Circumdati</taxon>
    </lineage>
</organism>
<evidence type="ECO:0000313" key="1">
    <source>
        <dbReference type="EMBL" id="KAK1142826.1"/>
    </source>
</evidence>
<evidence type="ECO:0000313" key="2">
    <source>
        <dbReference type="Proteomes" id="UP001177260"/>
    </source>
</evidence>
<keyword evidence="1" id="KW-0808">Transferase</keyword>
<dbReference type="EC" id="2.3.1.257" evidence="1"/>
<reference evidence="1 2" key="1">
    <citation type="journal article" date="2023" name="ACS Omega">
        <title>Identification of the Neoaspergillic Acid Biosynthesis Gene Cluster by Establishing an In Vitro CRISPR-Ribonucleoprotein Genetic System in Aspergillus melleus.</title>
        <authorList>
            <person name="Yuan B."/>
            <person name="Grau M.F."/>
            <person name="Murata R.M."/>
            <person name="Torok T."/>
            <person name="Venkateswaran K."/>
            <person name="Stajich J.E."/>
            <person name="Wang C.C.C."/>
        </authorList>
    </citation>
    <scope>NUCLEOTIDE SEQUENCE [LARGE SCALE GENOMIC DNA]</scope>
    <source>
        <strain evidence="1 2">IMV 1140</strain>
    </source>
</reference>